<dbReference type="RefSeq" id="WP_064722752.1">
    <property type="nucleotide sequence ID" value="NZ_BDDW01000007.1"/>
</dbReference>
<organism evidence="1 2">
    <name type="scientific">Paenarthrobacter nicotinovorans</name>
    <name type="common">Arthrobacter nicotinovorans</name>
    <dbReference type="NCBI Taxonomy" id="29320"/>
    <lineage>
        <taxon>Bacteria</taxon>
        <taxon>Bacillati</taxon>
        <taxon>Actinomycetota</taxon>
        <taxon>Actinomycetes</taxon>
        <taxon>Micrococcales</taxon>
        <taxon>Micrococcaceae</taxon>
        <taxon>Paenarthrobacter</taxon>
    </lineage>
</organism>
<gene>
    <name evidence="1" type="ORF">J2T10_002219</name>
</gene>
<dbReference type="EMBL" id="JAUSSW010000005">
    <property type="protein sequence ID" value="MDQ0102566.1"/>
    <property type="molecule type" value="Genomic_DNA"/>
</dbReference>
<comment type="caution">
    <text evidence="1">The sequence shown here is derived from an EMBL/GenBank/DDBJ whole genome shotgun (WGS) entry which is preliminary data.</text>
</comment>
<name>A0ABT9TNB7_PAENI</name>
<reference evidence="1 2" key="1">
    <citation type="submission" date="2023-07" db="EMBL/GenBank/DDBJ databases">
        <title>Sorghum-associated microbial communities from plants grown in Nebraska, USA.</title>
        <authorList>
            <person name="Schachtman D."/>
        </authorList>
    </citation>
    <scope>NUCLEOTIDE SEQUENCE [LARGE SCALE GENOMIC DNA]</scope>
    <source>
        <strain evidence="1 2">CC523</strain>
    </source>
</reference>
<protein>
    <submittedName>
        <fullName evidence="1">Uncharacterized protein</fullName>
    </submittedName>
</protein>
<proteinExistence type="predicted"/>
<keyword evidence="2" id="KW-1185">Reference proteome</keyword>
<evidence type="ECO:0000313" key="1">
    <source>
        <dbReference type="EMBL" id="MDQ0102566.1"/>
    </source>
</evidence>
<accession>A0ABT9TNB7</accession>
<evidence type="ECO:0000313" key="2">
    <source>
        <dbReference type="Proteomes" id="UP001244563"/>
    </source>
</evidence>
<sequence length="218" mass="23989">MTSEPLRLEPFISSAQAPSALEVLGLDSDTLTISVLRGVRQAQNITNFHPVTARGFVQWSETVAALREQLNERDWRQADPQNSPRVLSPDGMTSIMVIGGNANTAVSEALTPGTARRRGPATGSAVQCNGQQMLDLIFELPAIRQTQLPLTWVLLYHWSKDEPVVRAELSLPAEIVDGNITQWTSRIFLPPTDVSDLEISHRPAGPQDDVDFRIVELS</sequence>
<dbReference type="Proteomes" id="UP001244563">
    <property type="component" value="Unassembled WGS sequence"/>
</dbReference>